<dbReference type="AlphaFoldDB" id="A0A9X1FMB4"/>
<accession>A0A9X1FMB4</accession>
<proteinExistence type="predicted"/>
<keyword evidence="3" id="KW-1185">Reference proteome</keyword>
<evidence type="ECO:0000313" key="3">
    <source>
        <dbReference type="Proteomes" id="UP001138686"/>
    </source>
</evidence>
<feature type="chain" id="PRO_5040953378" evidence="1">
    <location>
        <begin position="19"/>
        <end position="203"/>
    </location>
</feature>
<dbReference type="InterPro" id="IPR012467">
    <property type="entry name" value="DUF1684"/>
</dbReference>
<organism evidence="2 3">
    <name type="scientific">Halomarinibacterium sedimenti</name>
    <dbReference type="NCBI Taxonomy" id="2857106"/>
    <lineage>
        <taxon>Bacteria</taxon>
        <taxon>Pseudomonadati</taxon>
        <taxon>Bacteroidota</taxon>
        <taxon>Flavobacteriia</taxon>
        <taxon>Flavobacteriales</taxon>
        <taxon>Flavobacteriaceae</taxon>
        <taxon>Halomarinibacterium</taxon>
    </lineage>
</organism>
<evidence type="ECO:0000256" key="1">
    <source>
        <dbReference type="SAM" id="SignalP"/>
    </source>
</evidence>
<keyword evidence="1" id="KW-0732">Signal</keyword>
<dbReference type="PANTHER" id="PTHR41913:SF1">
    <property type="entry name" value="DUF1684 DOMAIN-CONTAINING PROTEIN"/>
    <property type="match status" value="1"/>
</dbReference>
<gene>
    <name evidence="2" type="ORF">KXJ69_00305</name>
</gene>
<dbReference type="RefSeq" id="WP_219050320.1">
    <property type="nucleotide sequence ID" value="NZ_JAHWDP010000001.1"/>
</dbReference>
<dbReference type="EMBL" id="JAHWDP010000001">
    <property type="protein sequence ID" value="MBW2936524.1"/>
    <property type="molecule type" value="Genomic_DNA"/>
</dbReference>
<comment type="caution">
    <text evidence="2">The sequence shown here is derived from an EMBL/GenBank/DDBJ whole genome shotgun (WGS) entry which is preliminary data.</text>
</comment>
<evidence type="ECO:0000313" key="2">
    <source>
        <dbReference type="EMBL" id="MBW2936524.1"/>
    </source>
</evidence>
<dbReference type="Proteomes" id="UP001138686">
    <property type="component" value="Unassembled WGS sequence"/>
</dbReference>
<protein>
    <submittedName>
        <fullName evidence="2">DUF1684 domain-containing protein</fullName>
    </submittedName>
</protein>
<feature type="signal peptide" evidence="1">
    <location>
        <begin position="1"/>
        <end position="18"/>
    </location>
</feature>
<sequence length="203" mass="23510">MKKILPLFFIVFPFSLFAQSTDELIQEIEAYQSSLNEKFINPETSILDKDTFRHFMGLEFYPIHLKYRVEGKFVRTPDEKPFLMPTTTDRLPEYVKYGEAHFEIDGKPLKLMLYKSTDSWGDPEKYGDHLFLPFTDLTSGDGSYGGGRFIDLIIPEGDTIIIDFNTSYNPYCAYNSKYSCPIPPRENDLLTRIEAGVKDFVKH</sequence>
<dbReference type="PANTHER" id="PTHR41913">
    <property type="entry name" value="DUF1684 DOMAIN-CONTAINING PROTEIN"/>
    <property type="match status" value="1"/>
</dbReference>
<dbReference type="Pfam" id="PF07920">
    <property type="entry name" value="DUF1684"/>
    <property type="match status" value="1"/>
</dbReference>
<reference evidence="2" key="1">
    <citation type="submission" date="2021-07" db="EMBL/GenBank/DDBJ databases">
        <title>Aureisphaera sp. CAU 1614 isolated from sea sediment.</title>
        <authorList>
            <person name="Kim W."/>
        </authorList>
    </citation>
    <scope>NUCLEOTIDE SEQUENCE</scope>
    <source>
        <strain evidence="2">CAU 1614</strain>
    </source>
</reference>
<name>A0A9X1FMB4_9FLAO</name>